<protein>
    <submittedName>
        <fullName evidence="2">Glyoxalase superfamily protein PhnB</fullName>
    </submittedName>
</protein>
<proteinExistence type="predicted"/>
<comment type="caution">
    <text evidence="2">The sequence shown here is derived from an EMBL/GenBank/DDBJ whole genome shotgun (WGS) entry which is preliminary data.</text>
</comment>
<dbReference type="PANTHER" id="PTHR36503:SF1">
    <property type="entry name" value="BLR2520 PROTEIN"/>
    <property type="match status" value="1"/>
</dbReference>
<evidence type="ECO:0000313" key="3">
    <source>
        <dbReference type="Proteomes" id="UP000766570"/>
    </source>
</evidence>
<dbReference type="RefSeq" id="WP_209909709.1">
    <property type="nucleotide sequence ID" value="NZ_BAAAMI010000016.1"/>
</dbReference>
<evidence type="ECO:0000259" key="1">
    <source>
        <dbReference type="PROSITE" id="PS51819"/>
    </source>
</evidence>
<evidence type="ECO:0000313" key="2">
    <source>
        <dbReference type="EMBL" id="MBP2375697.1"/>
    </source>
</evidence>
<dbReference type="Gene3D" id="3.10.180.10">
    <property type="entry name" value="2,3-Dihydroxybiphenyl 1,2-Dioxygenase, domain 1"/>
    <property type="match status" value="2"/>
</dbReference>
<dbReference type="PROSITE" id="PS51819">
    <property type="entry name" value="VOC"/>
    <property type="match status" value="1"/>
</dbReference>
<reference evidence="2 3" key="1">
    <citation type="submission" date="2021-03" db="EMBL/GenBank/DDBJ databases">
        <title>Sequencing the genomes of 1000 actinobacteria strains.</title>
        <authorList>
            <person name="Klenk H.-P."/>
        </authorList>
    </citation>
    <scope>NUCLEOTIDE SEQUENCE [LARGE SCALE GENOMIC DNA]</scope>
    <source>
        <strain evidence="2 3">DSM 15454</strain>
    </source>
</reference>
<dbReference type="InterPro" id="IPR037523">
    <property type="entry name" value="VOC_core"/>
</dbReference>
<dbReference type="SUPFAM" id="SSF54593">
    <property type="entry name" value="Glyoxalase/Bleomycin resistance protein/Dihydroxybiphenyl dioxygenase"/>
    <property type="match status" value="2"/>
</dbReference>
<organism evidence="2 3">
    <name type="scientific">Paeniglutamicibacter psychrophenolicus</name>
    <dbReference type="NCBI Taxonomy" id="257454"/>
    <lineage>
        <taxon>Bacteria</taxon>
        <taxon>Bacillati</taxon>
        <taxon>Actinomycetota</taxon>
        <taxon>Actinomycetes</taxon>
        <taxon>Micrococcales</taxon>
        <taxon>Micrococcaceae</taxon>
        <taxon>Paeniglutamicibacter</taxon>
    </lineage>
</organism>
<name>A0ABS4WHL6_9MICC</name>
<gene>
    <name evidence="2" type="ORF">JOF46_003609</name>
</gene>
<feature type="domain" description="VOC" evidence="1">
    <location>
        <begin position="4"/>
        <end position="123"/>
    </location>
</feature>
<dbReference type="Pfam" id="PF00903">
    <property type="entry name" value="Glyoxalase"/>
    <property type="match status" value="1"/>
</dbReference>
<dbReference type="Proteomes" id="UP000766570">
    <property type="component" value="Unassembled WGS sequence"/>
</dbReference>
<sequence>MPFSLNSLSVSCLDVPAAADFYRNVFSTPATADGESIAIDLHGTGRLELVPAQPAESAPGPSTAYQRSVLTYILPGPSDVRAVMDSAAAHGADIFKPARKALFGSFSGSFMAPDGTVWKLAAAGKDTASPEGVARPTETTVILGVREPKASKAFYAALGMSVDRDYGNKYIDFVPADGASRLCLMQEPVLAKDVGAGDPHVGSSTVTLTHHAASPAEAERIVSAAVAGGGTQTGHQDPGLAMIADPDGHRWLISAPRP</sequence>
<dbReference type="EMBL" id="JAGIOE010000001">
    <property type="protein sequence ID" value="MBP2375697.1"/>
    <property type="molecule type" value="Genomic_DNA"/>
</dbReference>
<dbReference type="InterPro" id="IPR004360">
    <property type="entry name" value="Glyas_Fos-R_dOase_dom"/>
</dbReference>
<keyword evidence="3" id="KW-1185">Reference proteome</keyword>
<dbReference type="PANTHER" id="PTHR36503">
    <property type="entry name" value="BLR2520 PROTEIN"/>
    <property type="match status" value="1"/>
</dbReference>
<accession>A0ABS4WHL6</accession>
<dbReference type="InterPro" id="IPR029068">
    <property type="entry name" value="Glyas_Bleomycin-R_OHBP_Dase"/>
</dbReference>